<dbReference type="Proteomes" id="UP000518752">
    <property type="component" value="Unassembled WGS sequence"/>
</dbReference>
<dbReference type="AlphaFoldDB" id="A0A8H5H0X2"/>
<evidence type="ECO:0000313" key="2">
    <source>
        <dbReference type="Proteomes" id="UP000518752"/>
    </source>
</evidence>
<name>A0A8H5H0X2_9AGAR</name>
<sequence length="61" mass="6359">MTPSTYHLVPHLDLFVVGTRSFGFWSPRFTPGSPGFPQGYPGTPMGCPGCLVNLSTSSGGG</sequence>
<reference evidence="1 2" key="1">
    <citation type="journal article" date="2020" name="ISME J.">
        <title>Uncovering the hidden diversity of litter-decomposition mechanisms in mushroom-forming fungi.</title>
        <authorList>
            <person name="Floudas D."/>
            <person name="Bentzer J."/>
            <person name="Ahren D."/>
            <person name="Johansson T."/>
            <person name="Persson P."/>
            <person name="Tunlid A."/>
        </authorList>
    </citation>
    <scope>NUCLEOTIDE SEQUENCE [LARGE SCALE GENOMIC DNA]</scope>
    <source>
        <strain evidence="1 2">CBS 406.79</strain>
    </source>
</reference>
<keyword evidence="2" id="KW-1185">Reference proteome</keyword>
<dbReference type="EMBL" id="JAACJN010000100">
    <property type="protein sequence ID" value="KAF5374575.1"/>
    <property type="molecule type" value="Genomic_DNA"/>
</dbReference>
<organism evidence="1 2">
    <name type="scientific">Collybiopsis confluens</name>
    <dbReference type="NCBI Taxonomy" id="2823264"/>
    <lineage>
        <taxon>Eukaryota</taxon>
        <taxon>Fungi</taxon>
        <taxon>Dikarya</taxon>
        <taxon>Basidiomycota</taxon>
        <taxon>Agaricomycotina</taxon>
        <taxon>Agaricomycetes</taxon>
        <taxon>Agaricomycetidae</taxon>
        <taxon>Agaricales</taxon>
        <taxon>Marasmiineae</taxon>
        <taxon>Omphalotaceae</taxon>
        <taxon>Collybiopsis</taxon>
    </lineage>
</organism>
<evidence type="ECO:0000313" key="1">
    <source>
        <dbReference type="EMBL" id="KAF5374575.1"/>
    </source>
</evidence>
<comment type="caution">
    <text evidence="1">The sequence shown here is derived from an EMBL/GenBank/DDBJ whole genome shotgun (WGS) entry which is preliminary data.</text>
</comment>
<proteinExistence type="predicted"/>
<accession>A0A8H5H0X2</accession>
<protein>
    <submittedName>
        <fullName evidence="1">Uncharacterized protein</fullName>
    </submittedName>
</protein>
<gene>
    <name evidence="1" type="ORF">D9757_010185</name>
</gene>